<reference evidence="1" key="1">
    <citation type="journal article" date="2025" name="Int. J. Syst. Evol. Microbiol.">
        <title>Streptomyces citrinus sp. nov., with yellow diffusible pigment.</title>
        <authorList>
            <person name="He Y."/>
            <person name="Yang E."/>
            <person name="Xu J."/>
            <person name="Sun Y."/>
            <person name="Sun L."/>
        </authorList>
    </citation>
    <scope>NUCLEOTIDE SEQUENCE</scope>
    <source>
        <strain evidence="1">Q6</strain>
    </source>
</reference>
<evidence type="ECO:0000313" key="1">
    <source>
        <dbReference type="EMBL" id="WWQ64517.1"/>
    </source>
</evidence>
<dbReference type="EMBL" id="CP146022">
    <property type="protein sequence ID" value="WWQ64517.1"/>
    <property type="molecule type" value="Genomic_DNA"/>
</dbReference>
<accession>A0ACD5ABB6</accession>
<organism evidence="1 2">
    <name type="scientific">Streptomyces citrinus</name>
    <dbReference type="NCBI Taxonomy" id="3118173"/>
    <lineage>
        <taxon>Bacteria</taxon>
        <taxon>Bacillati</taxon>
        <taxon>Actinomycetota</taxon>
        <taxon>Actinomycetes</taxon>
        <taxon>Kitasatosporales</taxon>
        <taxon>Streptomycetaceae</taxon>
        <taxon>Streptomyces</taxon>
    </lineage>
</organism>
<proteinExistence type="predicted"/>
<name>A0ACD5ABB6_9ACTN</name>
<gene>
    <name evidence="1" type="ORF">V2W30_14975</name>
</gene>
<protein>
    <submittedName>
        <fullName evidence="1">TOMM leader peptide-binding protein</fullName>
    </submittedName>
</protein>
<evidence type="ECO:0000313" key="2">
    <source>
        <dbReference type="Proteomes" id="UP001432251"/>
    </source>
</evidence>
<keyword evidence="2" id="KW-1185">Reference proteome</keyword>
<dbReference type="Proteomes" id="UP001432251">
    <property type="component" value="Chromosome"/>
</dbReference>
<sequence>MTVFGGEQAGFAADAEGAAVGFKLHLHPLVVPGEAAYLVSRQGVTALRGGHAETLVPLLDGTRDVAGILREAGRTLDSASVMSSLDDLMAAGLLRLHPRVVSPVDAGDPTRTAEAYWDLAGLDGAATAARLAGGALWVESAGGLDADAVRRACAANGIGLASDPDAADLTLVLCDDYLAPRLGEIDRAHRAAGRPWLPVRGCGAQPWIGPFFRPDEGPCWHCLSARLAGHRQSERPLRRALGIEGPLPRPAASLAAGRSLVVDLAALETAKWLAGIRDASQGELHTWDTLRMRATAHRVDRLPQCRTCGDPGLVARQVRRPFVPVSRPKASGSGGGHRALTPDQMLARYGHLVDPVTGIVKEIRTAPHSPAGLHSCVSGPNLAMGAHTLAGLRTGLRALSGGKGLTETEARVSALCEAVERYSGTRHGDEPVVRDSYRALGAEALHPYACQLYDARQFRDREGWNGRHSSFQYVPVPFDETRPTEWTPVWSLTGRTTRLLPTSMLYFTRGEASADGLYADSNGNAAGSSREDALVQGFLEVVERDAVALWWYNRTRQAGVDLDAFHEPYVERIRAVCAGIHRELWVLDLTSDFGIPVFAALSRRTDKPAEDIIFGFGAHFDPGVALRRALSELGQLLPTVCEARADGGGYAITDPEPLRWWTTATVAAQPYLTPDPDVPARTPDSWGYVPRADLRDDVEAITDLVRERGMELLVLDQTRPDLDVPVVKVMVPGMRHFWARFAPGRLFHVPVQLGRRSAPIPYEALNPVPLFV</sequence>